<dbReference type="KEGG" id="rmb:K529_018265"/>
<accession>A0A1B1A856</accession>
<sequence length="130" mass="14433">MDQQRSHEFVSTTCMHLGRPCPAAQRMLKALAQALDSARPLTQEDFEISGESRLDGCEKACPARFAANHSRIRVFCDVTSSTKTETLDRFADAMLSSDANTMSSTCVSEIPRAFGEARPVRSYRDQRAEV</sequence>
<dbReference type="RefSeq" id="WP_005615810.1">
    <property type="nucleotide sequence ID" value="NZ_CP015231.1"/>
</dbReference>
<evidence type="ECO:0000313" key="1">
    <source>
        <dbReference type="EMBL" id="ANP42708.1"/>
    </source>
</evidence>
<name>A0A1B1A856_9RHOB</name>
<reference evidence="1 2" key="1">
    <citation type="journal article" date="2016" name="ISME J.">
        <title>Global occurrence and heterogeneity of the Roseobacter-clade species Ruegeria mobilis.</title>
        <authorList>
            <person name="Sonnenschein E."/>
            <person name="Gram L."/>
        </authorList>
    </citation>
    <scope>NUCLEOTIDE SEQUENCE [LARGE SCALE GENOMIC DNA]</scope>
    <source>
        <strain evidence="1 2">F1926</strain>
        <plasmid evidence="1 2">unnamed1</plasmid>
    </source>
</reference>
<gene>
    <name evidence="1" type="ORF">K529_018265</name>
</gene>
<dbReference type="GeneID" id="28251821"/>
<protein>
    <submittedName>
        <fullName evidence="1">Uncharacterized protein</fullName>
    </submittedName>
</protein>
<organism evidence="1 2">
    <name type="scientific">Tritonibacter mobilis F1926</name>
    <dbReference type="NCBI Taxonomy" id="1265309"/>
    <lineage>
        <taxon>Bacteria</taxon>
        <taxon>Pseudomonadati</taxon>
        <taxon>Pseudomonadota</taxon>
        <taxon>Alphaproteobacteria</taxon>
        <taxon>Rhodobacterales</taxon>
        <taxon>Paracoccaceae</taxon>
        <taxon>Tritonibacter</taxon>
    </lineage>
</organism>
<keyword evidence="1" id="KW-0614">Plasmid</keyword>
<dbReference type="EMBL" id="CP015231">
    <property type="protein sequence ID" value="ANP42708.1"/>
    <property type="molecule type" value="Genomic_DNA"/>
</dbReference>
<proteinExistence type="predicted"/>
<dbReference type="OrthoDB" id="8364077at2"/>
<dbReference type="AlphaFoldDB" id="A0A1B1A856"/>
<evidence type="ECO:0000313" key="2">
    <source>
        <dbReference type="Proteomes" id="UP000013243"/>
    </source>
</evidence>
<dbReference type="Proteomes" id="UP000013243">
    <property type="component" value="Plasmid unnamed1"/>
</dbReference>
<geneLocation type="plasmid" evidence="1 2">
    <name>unnamed1</name>
</geneLocation>